<dbReference type="GO" id="GO:0004335">
    <property type="term" value="F:galactokinase activity"/>
    <property type="evidence" value="ECO:0000318"/>
    <property type="project" value="GO_Central"/>
</dbReference>
<evidence type="ECO:0000256" key="4">
    <source>
        <dbReference type="ARBA" id="ARBA00022777"/>
    </source>
</evidence>
<dbReference type="GO" id="GO:0005829">
    <property type="term" value="C:cytosol"/>
    <property type="evidence" value="ECO:0000318"/>
    <property type="project" value="GO_Central"/>
</dbReference>
<keyword evidence="2" id="KW-0808">Transferase</keyword>
<evidence type="ECO:0000259" key="7">
    <source>
        <dbReference type="Pfam" id="PF08544"/>
    </source>
</evidence>
<dbReference type="InterPro" id="IPR019539">
    <property type="entry name" value="GalKase_N"/>
</dbReference>
<dbReference type="Proteomes" id="UP000054558">
    <property type="component" value="Unassembled WGS sequence"/>
</dbReference>
<organism evidence="9 10">
    <name type="scientific">Klebsormidium nitens</name>
    <name type="common">Green alga</name>
    <name type="synonym">Ulothrix nitens</name>
    <dbReference type="NCBI Taxonomy" id="105231"/>
    <lineage>
        <taxon>Eukaryota</taxon>
        <taxon>Viridiplantae</taxon>
        <taxon>Streptophyta</taxon>
        <taxon>Klebsormidiophyceae</taxon>
        <taxon>Klebsormidiales</taxon>
        <taxon>Klebsormidiaceae</taxon>
        <taxon>Klebsormidium</taxon>
    </lineage>
</organism>
<dbReference type="InterPro" id="IPR036554">
    <property type="entry name" value="GHMP_kinase_C_sf"/>
</dbReference>
<dbReference type="OMA" id="GFHDTYF"/>
<feature type="domain" description="Galactokinase N-terminal" evidence="8">
    <location>
        <begin position="52"/>
        <end position="100"/>
    </location>
</feature>
<feature type="domain" description="GHMP kinase C-terminal" evidence="7">
    <location>
        <begin position="422"/>
        <end position="494"/>
    </location>
</feature>
<dbReference type="PIRSF" id="PIRSF000530">
    <property type="entry name" value="Galactokinase"/>
    <property type="match status" value="1"/>
</dbReference>
<sequence length="528" mass="56135">MASLVAADAKQETAGGVSEGSIPVYSSLRPVHGHDAEELAAADARYEGLALEFLQAYGAPPVLFVRSPGRVNLIGEHIDYEGYSVLPMAIRQDTIVAVRKRPDDGSAPSLRIANVNSKKYPAVVFPADPSQEVDRGNHSWANYFVCGYKGVWEHLERLKASGKEDVEVPTPASLDVMVDGIVPTGAGLSSSAAIVCASAGAVMAAHGLNFSQTDMAELCCKCERHIGTQSGGMDQAISIMAKPGVALLIDFNPVRATDVALPEGGTFVIANSLTESNKAETAAVNYNMRVVECRLAAMVLGLRLGLPKQEVYAINTLGEIEDMLSAAAPGLGGEGPLPAVEAHLKPEPYVAEELEELLGEKLETIMKSSPTSLAVLAAAKHFALYKRAKHVFSEKERVYAFRDTAARAQSSSGASFSSDQVLEDLGQLMNESHASCSELYECSCKELEELVGVCRKNGAIGSRLTGAGWGGCTVSLVRDGHVAGFIESLKEDFYKSRVERGLIKEGDLESVVFASKPAGGAAIFRFDH</sequence>
<dbReference type="Gene3D" id="1.20.1440.340">
    <property type="match status" value="1"/>
</dbReference>
<dbReference type="PANTHER" id="PTHR10457">
    <property type="entry name" value="MEVALONATE KINASE/GALACTOKINASE"/>
    <property type="match status" value="1"/>
</dbReference>
<dbReference type="Gene3D" id="3.30.70.3170">
    <property type="match status" value="1"/>
</dbReference>
<dbReference type="Pfam" id="PF00288">
    <property type="entry name" value="GHMP_kinases_N"/>
    <property type="match status" value="1"/>
</dbReference>
<evidence type="ECO:0000259" key="8">
    <source>
        <dbReference type="Pfam" id="PF10509"/>
    </source>
</evidence>
<keyword evidence="3" id="KW-0547">Nucleotide-binding</keyword>
<dbReference type="InterPro" id="IPR013750">
    <property type="entry name" value="GHMP_kinase_C_dom"/>
</dbReference>
<dbReference type="PRINTS" id="PR00473">
    <property type="entry name" value="GALCTOKINASE"/>
</dbReference>
<dbReference type="AlphaFoldDB" id="A0A1Y1HLZ9"/>
<dbReference type="PRINTS" id="PR00959">
    <property type="entry name" value="MEVGALKINASE"/>
</dbReference>
<dbReference type="SUPFAM" id="SSF54211">
    <property type="entry name" value="Ribosomal protein S5 domain 2-like"/>
    <property type="match status" value="1"/>
</dbReference>
<feature type="domain" description="GHMP kinase N-terminal" evidence="6">
    <location>
        <begin position="162"/>
        <end position="241"/>
    </location>
</feature>
<dbReference type="GO" id="GO:0006012">
    <property type="term" value="P:galactose metabolic process"/>
    <property type="evidence" value="ECO:0000318"/>
    <property type="project" value="GO_Central"/>
</dbReference>
<evidence type="ECO:0000256" key="5">
    <source>
        <dbReference type="ARBA" id="ARBA00022840"/>
    </source>
</evidence>
<proteinExistence type="inferred from homology"/>
<evidence type="ECO:0000256" key="3">
    <source>
        <dbReference type="ARBA" id="ARBA00022741"/>
    </source>
</evidence>
<dbReference type="InterPro" id="IPR006203">
    <property type="entry name" value="GHMP_knse_ATP-bd_CS"/>
</dbReference>
<keyword evidence="5" id="KW-0067">ATP-binding</keyword>
<dbReference type="PANTHER" id="PTHR10457:SF7">
    <property type="entry name" value="GALACTOKINASE-RELATED"/>
    <property type="match status" value="1"/>
</dbReference>
<evidence type="ECO:0000313" key="9">
    <source>
        <dbReference type="EMBL" id="GAQ79665.1"/>
    </source>
</evidence>
<dbReference type="NCBIfam" id="TIGR00131">
    <property type="entry name" value="gal_kin"/>
    <property type="match status" value="1"/>
</dbReference>
<dbReference type="PROSITE" id="PS00106">
    <property type="entry name" value="GALACTOKINASE"/>
    <property type="match status" value="1"/>
</dbReference>
<dbReference type="EMBL" id="DF236984">
    <property type="protein sequence ID" value="GAQ79665.1"/>
    <property type="molecule type" value="Genomic_DNA"/>
</dbReference>
<dbReference type="InterPro" id="IPR006206">
    <property type="entry name" value="Mevalonate/galactokinase"/>
</dbReference>
<reference evidence="9 10" key="1">
    <citation type="journal article" date="2014" name="Nat. Commun.">
        <title>Klebsormidium flaccidum genome reveals primary factors for plant terrestrial adaptation.</title>
        <authorList>
            <person name="Hori K."/>
            <person name="Maruyama F."/>
            <person name="Fujisawa T."/>
            <person name="Togashi T."/>
            <person name="Yamamoto N."/>
            <person name="Seo M."/>
            <person name="Sato S."/>
            <person name="Yamada T."/>
            <person name="Mori H."/>
            <person name="Tajima N."/>
            <person name="Moriyama T."/>
            <person name="Ikeuchi M."/>
            <person name="Watanabe M."/>
            <person name="Wada H."/>
            <person name="Kobayashi K."/>
            <person name="Saito M."/>
            <person name="Masuda T."/>
            <person name="Sasaki-Sekimoto Y."/>
            <person name="Mashiguchi K."/>
            <person name="Awai K."/>
            <person name="Shimojima M."/>
            <person name="Masuda S."/>
            <person name="Iwai M."/>
            <person name="Nobusawa T."/>
            <person name="Narise T."/>
            <person name="Kondo S."/>
            <person name="Saito H."/>
            <person name="Sato R."/>
            <person name="Murakawa M."/>
            <person name="Ihara Y."/>
            <person name="Oshima-Yamada Y."/>
            <person name="Ohtaka K."/>
            <person name="Satoh M."/>
            <person name="Sonobe K."/>
            <person name="Ishii M."/>
            <person name="Ohtani R."/>
            <person name="Kanamori-Sato M."/>
            <person name="Honoki R."/>
            <person name="Miyazaki D."/>
            <person name="Mochizuki H."/>
            <person name="Umetsu J."/>
            <person name="Higashi K."/>
            <person name="Shibata D."/>
            <person name="Kamiya Y."/>
            <person name="Sato N."/>
            <person name="Nakamura Y."/>
            <person name="Tabata S."/>
            <person name="Ida S."/>
            <person name="Kurokawa K."/>
            <person name="Ohta H."/>
        </authorList>
    </citation>
    <scope>NUCLEOTIDE SEQUENCE [LARGE SCALE GENOMIC DNA]</scope>
    <source>
        <strain evidence="9 10">NIES-2285</strain>
    </source>
</reference>
<dbReference type="SUPFAM" id="SSF55060">
    <property type="entry name" value="GHMP Kinase, C-terminal domain"/>
    <property type="match status" value="1"/>
</dbReference>
<dbReference type="InterPro" id="IPR019741">
    <property type="entry name" value="Galactokinase_CS"/>
</dbReference>
<evidence type="ECO:0000313" key="10">
    <source>
        <dbReference type="Proteomes" id="UP000054558"/>
    </source>
</evidence>
<comment type="similarity">
    <text evidence="1">Belongs to the GHMP kinase family. GalK subfamily.</text>
</comment>
<dbReference type="GO" id="GO:0005524">
    <property type="term" value="F:ATP binding"/>
    <property type="evidence" value="ECO:0007669"/>
    <property type="project" value="UniProtKB-KW"/>
</dbReference>
<dbReference type="InterPro" id="IPR014721">
    <property type="entry name" value="Ribsml_uS5_D2-typ_fold_subgr"/>
</dbReference>
<gene>
    <name evidence="9" type="ORF">KFL_000350200</name>
</gene>
<dbReference type="OrthoDB" id="187738at2759"/>
<keyword evidence="4 9" id="KW-0418">Kinase</keyword>
<dbReference type="InterPro" id="IPR020568">
    <property type="entry name" value="Ribosomal_Su5_D2-typ_SF"/>
</dbReference>
<dbReference type="Pfam" id="PF08544">
    <property type="entry name" value="GHMP_kinases_C"/>
    <property type="match status" value="1"/>
</dbReference>
<evidence type="ECO:0000256" key="2">
    <source>
        <dbReference type="ARBA" id="ARBA00022679"/>
    </source>
</evidence>
<keyword evidence="10" id="KW-1185">Reference proteome</keyword>
<dbReference type="Gene3D" id="3.30.230.10">
    <property type="match status" value="1"/>
</dbReference>
<evidence type="ECO:0000259" key="6">
    <source>
        <dbReference type="Pfam" id="PF00288"/>
    </source>
</evidence>
<dbReference type="STRING" id="105231.A0A1Y1HLZ9"/>
<evidence type="ECO:0000256" key="1">
    <source>
        <dbReference type="ARBA" id="ARBA00006566"/>
    </source>
</evidence>
<name>A0A1Y1HLZ9_KLENI</name>
<dbReference type="Pfam" id="PF10509">
    <property type="entry name" value="GalKase_gal_bdg"/>
    <property type="match status" value="1"/>
</dbReference>
<dbReference type="InterPro" id="IPR006204">
    <property type="entry name" value="GHMP_kinase_N_dom"/>
</dbReference>
<protein>
    <submittedName>
        <fullName evidence="9">Galactokinase</fullName>
    </submittedName>
</protein>
<dbReference type="PROSITE" id="PS00627">
    <property type="entry name" value="GHMP_KINASES_ATP"/>
    <property type="match status" value="1"/>
</dbReference>
<accession>A0A1Y1HLZ9</accession>
<dbReference type="InterPro" id="IPR000705">
    <property type="entry name" value="Galactokinase"/>
</dbReference>